<gene>
    <name evidence="5" type="ORF">O166_15955</name>
</gene>
<dbReference type="EMBL" id="AVPH01000284">
    <property type="protein sequence ID" value="ERE00012.1"/>
    <property type="molecule type" value="Genomic_DNA"/>
</dbReference>
<accession>A0ABN0N1U8</accession>
<dbReference type="InterPro" id="IPR036877">
    <property type="entry name" value="SUI1_dom_sf"/>
</dbReference>
<dbReference type="PROSITE" id="PS50296">
    <property type="entry name" value="SUI1"/>
    <property type="match status" value="1"/>
</dbReference>
<dbReference type="GO" id="GO:0003743">
    <property type="term" value="F:translation initiation factor activity"/>
    <property type="evidence" value="ECO:0007669"/>
    <property type="project" value="UniProtKB-KW"/>
</dbReference>
<comment type="caution">
    <text evidence="5">The sequence shown here is derived from an EMBL/GenBank/DDBJ whole genome shotgun (WGS) entry which is preliminary data.</text>
</comment>
<dbReference type="InterPro" id="IPR050318">
    <property type="entry name" value="DENR/SUI1_TIF"/>
</dbReference>
<evidence type="ECO:0000259" key="4">
    <source>
        <dbReference type="PROSITE" id="PS50296"/>
    </source>
</evidence>
<protein>
    <submittedName>
        <fullName evidence="5">Translation initiation factor SUI1</fullName>
    </submittedName>
</protein>
<name>A0ABN0N1U8_9NEIS</name>
<reference evidence="5 6" key="1">
    <citation type="journal article" date="2013" name="Genome Announc.">
        <title>Genome Sequence of the Pigment-Producing Bacterium Pseudogulbenkiania ferrooxidans, Isolated from Loktak Lake.</title>
        <authorList>
            <person name="Puranik S."/>
            <person name="Talkal R."/>
            <person name="Qureshi A."/>
            <person name="Khardenavis A."/>
            <person name="Kapley A."/>
            <person name="Purohit H.J."/>
        </authorList>
    </citation>
    <scope>NUCLEOTIDE SEQUENCE [LARGE SCALE GENOMIC DNA]</scope>
    <source>
        <strain evidence="5 6">EGD-HP2</strain>
    </source>
</reference>
<keyword evidence="3" id="KW-0648">Protein biosynthesis</keyword>
<organism evidence="5 6">
    <name type="scientific">Pseudogulbenkiania ferrooxidans EGD-HP2</name>
    <dbReference type="NCBI Taxonomy" id="1388764"/>
    <lineage>
        <taxon>Bacteria</taxon>
        <taxon>Pseudomonadati</taxon>
        <taxon>Pseudomonadota</taxon>
        <taxon>Betaproteobacteria</taxon>
        <taxon>Neisseriales</taxon>
        <taxon>Chromobacteriaceae</taxon>
        <taxon>Pseudogulbenkiania</taxon>
    </lineage>
</organism>
<dbReference type="PANTHER" id="PTHR12789:SF0">
    <property type="entry name" value="DENSITY-REGULATED PROTEIN"/>
    <property type="match status" value="1"/>
</dbReference>
<proteinExistence type="inferred from homology"/>
<keyword evidence="5" id="KW-0396">Initiation factor</keyword>
<feature type="domain" description="SUI1" evidence="4">
    <location>
        <begin position="46"/>
        <end position="112"/>
    </location>
</feature>
<evidence type="ECO:0000256" key="3">
    <source>
        <dbReference type="ARBA" id="ARBA00022917"/>
    </source>
</evidence>
<dbReference type="Gene3D" id="3.30.780.10">
    <property type="entry name" value="SUI1-like domain"/>
    <property type="match status" value="1"/>
</dbReference>
<sequence>MTMARERTGGLVYSTEHGRMCPECGQPEAQCRCKAPAAPAGDGIIRVSRETKGRGGKAVTVVKGLQLTADELAKVGKQLRARCGSGGTVKDWTLEIQGEHVEIVIAELARLGFKAKRAGG</sequence>
<dbReference type="PANTHER" id="PTHR12789">
    <property type="entry name" value="DENSITY-REGULATED PROTEIN HOMOLOG"/>
    <property type="match status" value="1"/>
</dbReference>
<dbReference type="CDD" id="cd11567">
    <property type="entry name" value="YciH_like"/>
    <property type="match status" value="1"/>
</dbReference>
<dbReference type="InterPro" id="IPR001950">
    <property type="entry name" value="SUI1"/>
</dbReference>
<evidence type="ECO:0000313" key="5">
    <source>
        <dbReference type="EMBL" id="ERE00012.1"/>
    </source>
</evidence>
<dbReference type="InterPro" id="IPR005872">
    <property type="entry name" value="SUI1_arc_bac"/>
</dbReference>
<comment type="similarity">
    <text evidence="1">Belongs to the SUI1 family.</text>
</comment>
<evidence type="ECO:0000256" key="1">
    <source>
        <dbReference type="ARBA" id="ARBA00005422"/>
    </source>
</evidence>
<dbReference type="PIRSF" id="PIRSF037511">
    <property type="entry name" value="Transl_init_SUI1_pro"/>
    <property type="match status" value="1"/>
</dbReference>
<evidence type="ECO:0000256" key="2">
    <source>
        <dbReference type="ARBA" id="ARBA00022845"/>
    </source>
</evidence>
<dbReference type="Proteomes" id="UP000016426">
    <property type="component" value="Unassembled WGS sequence"/>
</dbReference>
<evidence type="ECO:0000313" key="6">
    <source>
        <dbReference type="Proteomes" id="UP000016426"/>
    </source>
</evidence>
<dbReference type="Pfam" id="PF01253">
    <property type="entry name" value="SUI1"/>
    <property type="match status" value="1"/>
</dbReference>
<dbReference type="NCBIfam" id="NF005297">
    <property type="entry name" value="PRK06824.1"/>
    <property type="match status" value="1"/>
</dbReference>
<keyword evidence="6" id="KW-1185">Reference proteome</keyword>
<dbReference type="SUPFAM" id="SSF55159">
    <property type="entry name" value="eIF1-like"/>
    <property type="match status" value="1"/>
</dbReference>
<keyword evidence="2" id="KW-0810">Translation regulation</keyword>